<accession>A0AAV4PKW1</accession>
<proteinExistence type="predicted"/>
<sequence>MALKASERSRRRCGLGRFGRRPQLRVAQDAVLLHGHQIFPDRRKKCDLRLCRRAPSEFGFSTLSKSMPVEKMNSHCKVRTSSDKKAVLLCMRCSLVRVNWIFQPNSAFKPSGLKAECFVHPTLCFFNPVDSTTNS</sequence>
<evidence type="ECO:0000313" key="1">
    <source>
        <dbReference type="EMBL" id="GIX96509.1"/>
    </source>
</evidence>
<dbReference type="EMBL" id="BPLR01004657">
    <property type="protein sequence ID" value="GIX96509.1"/>
    <property type="molecule type" value="Genomic_DNA"/>
</dbReference>
<gene>
    <name evidence="1" type="ORF">CEXT_505011</name>
</gene>
<keyword evidence="2" id="KW-1185">Reference proteome</keyword>
<dbReference type="AlphaFoldDB" id="A0AAV4PKW1"/>
<reference evidence="1 2" key="1">
    <citation type="submission" date="2021-06" db="EMBL/GenBank/DDBJ databases">
        <title>Caerostris extrusa draft genome.</title>
        <authorList>
            <person name="Kono N."/>
            <person name="Arakawa K."/>
        </authorList>
    </citation>
    <scope>NUCLEOTIDE SEQUENCE [LARGE SCALE GENOMIC DNA]</scope>
</reference>
<protein>
    <submittedName>
        <fullName evidence="1">Uncharacterized protein</fullName>
    </submittedName>
</protein>
<organism evidence="1 2">
    <name type="scientific">Caerostris extrusa</name>
    <name type="common">Bark spider</name>
    <name type="synonym">Caerostris bankana</name>
    <dbReference type="NCBI Taxonomy" id="172846"/>
    <lineage>
        <taxon>Eukaryota</taxon>
        <taxon>Metazoa</taxon>
        <taxon>Ecdysozoa</taxon>
        <taxon>Arthropoda</taxon>
        <taxon>Chelicerata</taxon>
        <taxon>Arachnida</taxon>
        <taxon>Araneae</taxon>
        <taxon>Araneomorphae</taxon>
        <taxon>Entelegynae</taxon>
        <taxon>Araneoidea</taxon>
        <taxon>Araneidae</taxon>
        <taxon>Caerostris</taxon>
    </lineage>
</organism>
<evidence type="ECO:0000313" key="2">
    <source>
        <dbReference type="Proteomes" id="UP001054945"/>
    </source>
</evidence>
<name>A0AAV4PKW1_CAEEX</name>
<dbReference type="Proteomes" id="UP001054945">
    <property type="component" value="Unassembled WGS sequence"/>
</dbReference>
<comment type="caution">
    <text evidence="1">The sequence shown here is derived from an EMBL/GenBank/DDBJ whole genome shotgun (WGS) entry which is preliminary data.</text>
</comment>